<dbReference type="PANTHER" id="PTHR46485:SF5">
    <property type="entry name" value="CENTER DIVIDER, ISOFORM A"/>
    <property type="match status" value="1"/>
</dbReference>
<sequence>MSLFTPRTSAPAAPSGSLIRNRPTSASCRYKKFFWRRGQVNFLSVDEEMEAADRVNLTRNHSVRTPEELPPNMDETELEVLGTVGTGAFGRALQVRHKQFGCLLVLKEVLNECKEDEEALVREISLLRNLKHPNLLTCIGVVVRKKRICLVTEFIARGSLHNVLLGPSRRPLSWCTKGSFARDISAGMSYLHQNGLIHRDLTTFNCLVRLNNSVVVSDFGLSKIVNPDRYSIDSLQQAGRRLSANKPAVGQKKFRCRPNMSRRRRHTVVGSPFWMAPEMLAGAPYDGAVDVYSFGVIICQLLGNCSADPDEIPRDDTTMSVNLAKFLSSGAVSRDAPFVLMQIAARCISIDPEKRPKFATCLDWFDDLLLYLTTGRMPPANLLANGEGKTGLVPNDKTVSGN</sequence>
<dbReference type="EMBL" id="CAXLJL010000889">
    <property type="protein sequence ID" value="CAL5141525.1"/>
    <property type="molecule type" value="Genomic_DNA"/>
</dbReference>
<dbReference type="GO" id="GO:0005737">
    <property type="term" value="C:cytoplasm"/>
    <property type="evidence" value="ECO:0007669"/>
    <property type="project" value="TreeGrafter"/>
</dbReference>
<dbReference type="AlphaFoldDB" id="A0AAV2U1S4"/>
<keyword evidence="4" id="KW-0418">Kinase</keyword>
<dbReference type="GO" id="GO:0030036">
    <property type="term" value="P:actin cytoskeleton organization"/>
    <property type="evidence" value="ECO:0007669"/>
    <property type="project" value="TreeGrafter"/>
</dbReference>
<evidence type="ECO:0000259" key="7">
    <source>
        <dbReference type="PROSITE" id="PS50011"/>
    </source>
</evidence>
<organism evidence="8 9">
    <name type="scientific">Calicophoron daubneyi</name>
    <name type="common">Rumen fluke</name>
    <name type="synonym">Paramphistomum daubneyi</name>
    <dbReference type="NCBI Taxonomy" id="300641"/>
    <lineage>
        <taxon>Eukaryota</taxon>
        <taxon>Metazoa</taxon>
        <taxon>Spiralia</taxon>
        <taxon>Lophotrochozoa</taxon>
        <taxon>Platyhelminthes</taxon>
        <taxon>Trematoda</taxon>
        <taxon>Digenea</taxon>
        <taxon>Plagiorchiida</taxon>
        <taxon>Pronocephalata</taxon>
        <taxon>Paramphistomoidea</taxon>
        <taxon>Paramphistomidae</taxon>
        <taxon>Calicophoron</taxon>
    </lineage>
</organism>
<dbReference type="Pfam" id="PF00069">
    <property type="entry name" value="Pkinase"/>
    <property type="match status" value="1"/>
</dbReference>
<feature type="binding site" evidence="6">
    <location>
        <position position="107"/>
    </location>
    <ligand>
        <name>ATP</name>
        <dbReference type="ChEBI" id="CHEBI:30616"/>
    </ligand>
</feature>
<evidence type="ECO:0000256" key="6">
    <source>
        <dbReference type="PROSITE-ProRule" id="PRU10141"/>
    </source>
</evidence>
<dbReference type="GO" id="GO:0004674">
    <property type="term" value="F:protein serine/threonine kinase activity"/>
    <property type="evidence" value="ECO:0007669"/>
    <property type="project" value="UniProtKB-KW"/>
</dbReference>
<feature type="domain" description="Protein kinase" evidence="7">
    <location>
        <begin position="78"/>
        <end position="369"/>
    </location>
</feature>
<dbReference type="Gene3D" id="3.30.200.20">
    <property type="entry name" value="Phosphorylase Kinase, domain 1"/>
    <property type="match status" value="1"/>
</dbReference>
<reference evidence="8" key="1">
    <citation type="submission" date="2024-06" db="EMBL/GenBank/DDBJ databases">
        <authorList>
            <person name="Liu X."/>
            <person name="Lenzi L."/>
            <person name="Haldenby T S."/>
            <person name="Uol C."/>
        </authorList>
    </citation>
    <scope>NUCLEOTIDE SEQUENCE</scope>
</reference>
<proteinExistence type="predicted"/>
<name>A0AAV2U1S4_CALDB</name>
<dbReference type="InterPro" id="IPR000719">
    <property type="entry name" value="Prot_kinase_dom"/>
</dbReference>
<evidence type="ECO:0000256" key="5">
    <source>
        <dbReference type="ARBA" id="ARBA00022840"/>
    </source>
</evidence>
<dbReference type="Gene3D" id="1.10.510.10">
    <property type="entry name" value="Transferase(Phosphotransferase) domain 1"/>
    <property type="match status" value="1"/>
</dbReference>
<protein>
    <recommendedName>
        <fullName evidence="7">Protein kinase domain-containing protein</fullName>
    </recommendedName>
</protein>
<accession>A0AAV2U1S4</accession>
<keyword evidence="2" id="KW-0808">Transferase</keyword>
<keyword evidence="3 6" id="KW-0547">Nucleotide-binding</keyword>
<dbReference type="GO" id="GO:0005524">
    <property type="term" value="F:ATP binding"/>
    <property type="evidence" value="ECO:0007669"/>
    <property type="project" value="UniProtKB-UniRule"/>
</dbReference>
<evidence type="ECO:0000256" key="3">
    <source>
        <dbReference type="ARBA" id="ARBA00022741"/>
    </source>
</evidence>
<dbReference type="PANTHER" id="PTHR46485">
    <property type="entry name" value="LIM DOMAIN KINASE 1"/>
    <property type="match status" value="1"/>
</dbReference>
<evidence type="ECO:0000256" key="2">
    <source>
        <dbReference type="ARBA" id="ARBA00022679"/>
    </source>
</evidence>
<dbReference type="SUPFAM" id="SSF56112">
    <property type="entry name" value="Protein kinase-like (PK-like)"/>
    <property type="match status" value="1"/>
</dbReference>
<keyword evidence="1" id="KW-0723">Serine/threonine-protein kinase</keyword>
<dbReference type="Proteomes" id="UP001497525">
    <property type="component" value="Unassembled WGS sequence"/>
</dbReference>
<evidence type="ECO:0000256" key="4">
    <source>
        <dbReference type="ARBA" id="ARBA00022777"/>
    </source>
</evidence>
<evidence type="ECO:0000313" key="9">
    <source>
        <dbReference type="Proteomes" id="UP001497525"/>
    </source>
</evidence>
<dbReference type="InterPro" id="IPR017441">
    <property type="entry name" value="Protein_kinase_ATP_BS"/>
</dbReference>
<evidence type="ECO:0000313" key="8">
    <source>
        <dbReference type="EMBL" id="CAL5141525.1"/>
    </source>
</evidence>
<comment type="caution">
    <text evidence="8">The sequence shown here is derived from an EMBL/GenBank/DDBJ whole genome shotgun (WGS) entry which is preliminary data.</text>
</comment>
<dbReference type="GO" id="GO:0005634">
    <property type="term" value="C:nucleus"/>
    <property type="evidence" value="ECO:0007669"/>
    <property type="project" value="TreeGrafter"/>
</dbReference>
<dbReference type="InterPro" id="IPR011009">
    <property type="entry name" value="Kinase-like_dom_sf"/>
</dbReference>
<evidence type="ECO:0000256" key="1">
    <source>
        <dbReference type="ARBA" id="ARBA00022527"/>
    </source>
</evidence>
<gene>
    <name evidence="8" type="ORF">CDAUBV1_LOCUS16759</name>
</gene>
<dbReference type="InterPro" id="IPR050940">
    <property type="entry name" value="Actin_reg-Ser/Thr_kinase"/>
</dbReference>
<keyword evidence="5 6" id="KW-0067">ATP-binding</keyword>
<dbReference type="PROSITE" id="PS50011">
    <property type="entry name" value="PROTEIN_KINASE_DOM"/>
    <property type="match status" value="1"/>
</dbReference>
<dbReference type="PROSITE" id="PS00107">
    <property type="entry name" value="PROTEIN_KINASE_ATP"/>
    <property type="match status" value="1"/>
</dbReference>